<name>A0A844Y2Z1_9SPHN</name>
<keyword evidence="1" id="KW-0472">Membrane</keyword>
<feature type="transmembrane region" description="Helical" evidence="1">
    <location>
        <begin position="95"/>
        <end position="115"/>
    </location>
</feature>
<keyword evidence="1" id="KW-1133">Transmembrane helix</keyword>
<feature type="transmembrane region" description="Helical" evidence="1">
    <location>
        <begin position="60"/>
        <end position="83"/>
    </location>
</feature>
<comment type="caution">
    <text evidence="2">The sequence shown here is derived from an EMBL/GenBank/DDBJ whole genome shotgun (WGS) entry which is preliminary data.</text>
</comment>
<proteinExistence type="predicted"/>
<evidence type="ECO:0000313" key="2">
    <source>
        <dbReference type="EMBL" id="MXO51683.1"/>
    </source>
</evidence>
<dbReference type="Proteomes" id="UP000444185">
    <property type="component" value="Unassembled WGS sequence"/>
</dbReference>
<gene>
    <name evidence="2" type="ORF">GRI42_10250</name>
</gene>
<dbReference type="AlphaFoldDB" id="A0A844Y2Z1"/>
<reference evidence="2 3" key="1">
    <citation type="submission" date="2019-12" db="EMBL/GenBank/DDBJ databases">
        <title>Genomic-based taxomic classification of the family Erythrobacteraceae.</title>
        <authorList>
            <person name="Xu L."/>
        </authorList>
    </citation>
    <scope>NUCLEOTIDE SEQUENCE [LARGE SCALE GENOMIC DNA]</scope>
    <source>
        <strain evidence="2 3">DSM 16225</strain>
    </source>
</reference>
<evidence type="ECO:0000256" key="1">
    <source>
        <dbReference type="SAM" id="Phobius"/>
    </source>
</evidence>
<keyword evidence="3" id="KW-1185">Reference proteome</keyword>
<dbReference type="EMBL" id="WTYF01000004">
    <property type="protein sequence ID" value="MXO51683.1"/>
    <property type="molecule type" value="Genomic_DNA"/>
</dbReference>
<sequence length="256" mass="27766">MAETRRRIRGMLRPWFDMTTGPRGFVVGRFVCIWSGMGAHNQPECVALIRRNGWTSRIQGMTFSLATSLALLLLPALGTLWAASGLMNGSLYPMGAIPILALSLAALVGGAWLTLRSDPNRNLVVKALRREFEPRSQPKTLCLKVPAEGGVPVSMDVSGSRHSGPIVPADLLPVLDALEDGTETHVILSRSETEFMQCAPSIYGFTIELRAAGDDWPKLASRAAGGQDATFQLEEVKQVLSAYVLGAERFDGIDWS</sequence>
<dbReference type="RefSeq" id="WP_160608397.1">
    <property type="nucleotide sequence ID" value="NZ_WTYF01000004.1"/>
</dbReference>
<keyword evidence="1" id="KW-0812">Transmembrane</keyword>
<dbReference type="OrthoDB" id="7405786at2"/>
<organism evidence="2 3">
    <name type="scientific">Qipengyuania gaetbuli</name>
    <dbReference type="NCBI Taxonomy" id="266952"/>
    <lineage>
        <taxon>Bacteria</taxon>
        <taxon>Pseudomonadati</taxon>
        <taxon>Pseudomonadota</taxon>
        <taxon>Alphaproteobacteria</taxon>
        <taxon>Sphingomonadales</taxon>
        <taxon>Erythrobacteraceae</taxon>
        <taxon>Qipengyuania</taxon>
    </lineage>
</organism>
<protein>
    <submittedName>
        <fullName evidence="2">Uncharacterized protein</fullName>
    </submittedName>
</protein>
<evidence type="ECO:0000313" key="3">
    <source>
        <dbReference type="Proteomes" id="UP000444185"/>
    </source>
</evidence>
<accession>A0A844Y2Z1</accession>